<protein>
    <recommendedName>
        <fullName evidence="5">Putative pyruvate, phosphate dikinase regulatory protein</fullName>
        <shortName evidence="5">PPDK regulatory protein</shortName>
        <ecNumber evidence="5">2.7.11.32</ecNumber>
        <ecNumber evidence="5">2.7.4.27</ecNumber>
    </recommendedName>
</protein>
<proteinExistence type="inferred from homology"/>
<dbReference type="KEGG" id="pect:BN1012_Phect1563"/>
<dbReference type="GO" id="GO:0004674">
    <property type="term" value="F:protein serine/threonine kinase activity"/>
    <property type="evidence" value="ECO:0007669"/>
    <property type="project" value="UniProtKB-UniRule"/>
</dbReference>
<sequence length="282" mass="31477">MTAPTAPSDSKSFFHLHLVSDSTGETLNAVAKAAVAQFEMVHPVEHIYALVRGPRQLDRVLRQIESSPGIVMFTMVNDKLRRELETRCRELQIPCIAVLDPVMQVLGAYLGTERTEKPGSQHTLDAEYFSRIEALNYTMAHDDGQNLDTLEEADIVLVGVSRTSKTPTCMYLANRGIKAANYPLVPEVPVPPQIEALESPLVVGLVASPERLMQIRRQRLLSLKEDSQTDYVDLDLIRSEVTAARRLYARHGWPIIDVSRRSIEETAAAILNLHTERLAPSD</sequence>
<dbReference type="InterPro" id="IPR005177">
    <property type="entry name" value="Kinase-pyrophosphorylase"/>
</dbReference>
<evidence type="ECO:0000256" key="2">
    <source>
        <dbReference type="ARBA" id="ARBA00022679"/>
    </source>
</evidence>
<dbReference type="STRING" id="1458461.BN1012_Phect1563"/>
<dbReference type="GO" id="GO:0005524">
    <property type="term" value="F:ATP binding"/>
    <property type="evidence" value="ECO:0007669"/>
    <property type="project" value="InterPro"/>
</dbReference>
<dbReference type="HAMAP" id="MF_00921">
    <property type="entry name" value="PDRP"/>
    <property type="match status" value="1"/>
</dbReference>
<dbReference type="EMBL" id="HG966617">
    <property type="protein sequence ID" value="CDO59777.1"/>
    <property type="molecule type" value="Genomic_DNA"/>
</dbReference>
<dbReference type="OrthoDB" id="9782201at2"/>
<comment type="similarity">
    <text evidence="5">Belongs to the pyruvate, phosphate/water dikinase regulatory protein family. PDRP subfamily.</text>
</comment>
<evidence type="ECO:0000256" key="3">
    <source>
        <dbReference type="ARBA" id="ARBA00022741"/>
    </source>
</evidence>
<dbReference type="GO" id="GO:0016776">
    <property type="term" value="F:phosphotransferase activity, phosphate group as acceptor"/>
    <property type="evidence" value="ECO:0007669"/>
    <property type="project" value="UniProtKB-UniRule"/>
</dbReference>
<comment type="catalytic activity">
    <reaction evidence="5">
        <text>N(tele)-phospho-L-histidyl/L-threonyl-[pyruvate, phosphate dikinase] + ADP = N(tele)-phospho-L-histidyl/O-phospho-L-threonyl-[pyruvate, phosphate dikinase] + AMP + H(+)</text>
        <dbReference type="Rhea" id="RHEA:43692"/>
        <dbReference type="Rhea" id="RHEA-COMP:10650"/>
        <dbReference type="Rhea" id="RHEA-COMP:10651"/>
        <dbReference type="ChEBI" id="CHEBI:15378"/>
        <dbReference type="ChEBI" id="CHEBI:30013"/>
        <dbReference type="ChEBI" id="CHEBI:61977"/>
        <dbReference type="ChEBI" id="CHEBI:83586"/>
        <dbReference type="ChEBI" id="CHEBI:456215"/>
        <dbReference type="ChEBI" id="CHEBI:456216"/>
        <dbReference type="EC" id="2.7.11.32"/>
    </reaction>
</comment>
<dbReference type="GO" id="GO:0043531">
    <property type="term" value="F:ADP binding"/>
    <property type="evidence" value="ECO:0007669"/>
    <property type="project" value="UniProtKB-UniRule"/>
</dbReference>
<evidence type="ECO:0000256" key="5">
    <source>
        <dbReference type="HAMAP-Rule" id="MF_00921"/>
    </source>
</evidence>
<evidence type="ECO:0000256" key="1">
    <source>
        <dbReference type="ARBA" id="ARBA00022527"/>
    </source>
</evidence>
<dbReference type="Pfam" id="PF03618">
    <property type="entry name" value="Kinase-PPPase"/>
    <property type="match status" value="1"/>
</dbReference>
<keyword evidence="7" id="KW-1185">Reference proteome</keyword>
<evidence type="ECO:0000313" key="6">
    <source>
        <dbReference type="EMBL" id="CDO59777.1"/>
    </source>
</evidence>
<organism evidence="6 7">
    <name type="scientific">Candidatus Phaeomarinibacter ectocarpi</name>
    <dbReference type="NCBI Taxonomy" id="1458461"/>
    <lineage>
        <taxon>Bacteria</taxon>
        <taxon>Pseudomonadati</taxon>
        <taxon>Pseudomonadota</taxon>
        <taxon>Alphaproteobacteria</taxon>
        <taxon>Hyphomicrobiales</taxon>
        <taxon>Parvibaculaceae</taxon>
        <taxon>Candidatus Phaeomarinibacter</taxon>
    </lineage>
</organism>
<dbReference type="RefSeq" id="WP_052535501.1">
    <property type="nucleotide sequence ID" value="NZ_HG966617.1"/>
</dbReference>
<comment type="catalytic activity">
    <reaction evidence="5">
        <text>N(tele)-phospho-L-histidyl/O-phospho-L-threonyl-[pyruvate, phosphate dikinase] + phosphate + H(+) = N(tele)-phospho-L-histidyl/L-threonyl-[pyruvate, phosphate dikinase] + diphosphate</text>
        <dbReference type="Rhea" id="RHEA:43696"/>
        <dbReference type="Rhea" id="RHEA-COMP:10650"/>
        <dbReference type="Rhea" id="RHEA-COMP:10651"/>
        <dbReference type="ChEBI" id="CHEBI:15378"/>
        <dbReference type="ChEBI" id="CHEBI:30013"/>
        <dbReference type="ChEBI" id="CHEBI:33019"/>
        <dbReference type="ChEBI" id="CHEBI:43474"/>
        <dbReference type="ChEBI" id="CHEBI:61977"/>
        <dbReference type="ChEBI" id="CHEBI:83586"/>
        <dbReference type="EC" id="2.7.4.27"/>
    </reaction>
</comment>
<dbReference type="EC" id="2.7.4.27" evidence="5"/>
<evidence type="ECO:0000256" key="4">
    <source>
        <dbReference type="ARBA" id="ARBA00022777"/>
    </source>
</evidence>
<dbReference type="Proteomes" id="UP000032160">
    <property type="component" value="Chromosome I"/>
</dbReference>
<reference evidence="6 7" key="1">
    <citation type="journal article" date="2014" name="Front. Genet.">
        <title>Genome and metabolic network of "Candidatus Phaeomarinobacter ectocarpi" Ec32, a new candidate genus of Alphaproteobacteria frequently associated with brown algae.</title>
        <authorList>
            <person name="Dittami S.M."/>
            <person name="Barbeyron T."/>
            <person name="Boyen C."/>
            <person name="Cambefort J."/>
            <person name="Collet G."/>
            <person name="Delage L."/>
            <person name="Gobet A."/>
            <person name="Groisillier A."/>
            <person name="Leblanc C."/>
            <person name="Michel G."/>
            <person name="Scornet D."/>
            <person name="Siegel A."/>
            <person name="Tapia J.E."/>
            <person name="Tonon T."/>
        </authorList>
    </citation>
    <scope>NUCLEOTIDE SEQUENCE [LARGE SCALE GENOMIC DNA]</scope>
    <source>
        <strain evidence="6 7">Ec32</strain>
    </source>
</reference>
<name>X5MD21_9HYPH</name>
<accession>X5MD21</accession>
<comment type="function">
    <text evidence="5">Bifunctional serine/threonine kinase and phosphorylase involved in the regulation of the pyruvate, phosphate dikinase (PPDK) by catalyzing its phosphorylation/dephosphorylation.</text>
</comment>
<feature type="binding site" evidence="5">
    <location>
        <begin position="159"/>
        <end position="166"/>
    </location>
    <ligand>
        <name>ADP</name>
        <dbReference type="ChEBI" id="CHEBI:456216"/>
    </ligand>
</feature>
<gene>
    <name evidence="6" type="ORF">BN1012_Phect1563</name>
</gene>
<dbReference type="InterPro" id="IPR026565">
    <property type="entry name" value="PPDK_reg"/>
</dbReference>
<dbReference type="PATRIC" id="fig|1458461.3.peg.1562"/>
<keyword evidence="1 5" id="KW-0723">Serine/threonine-protein kinase</keyword>
<evidence type="ECO:0000313" key="7">
    <source>
        <dbReference type="Proteomes" id="UP000032160"/>
    </source>
</evidence>
<dbReference type="NCBIfam" id="NF003742">
    <property type="entry name" value="PRK05339.1"/>
    <property type="match status" value="1"/>
</dbReference>
<dbReference type="EC" id="2.7.11.32" evidence="5"/>
<keyword evidence="4 5" id="KW-0418">Kinase</keyword>
<dbReference type="PANTHER" id="PTHR31756:SF3">
    <property type="entry name" value="PYRUVATE, PHOSPHATE DIKINASE REGULATORY PROTEIN 1, CHLOROPLASTIC"/>
    <property type="match status" value="1"/>
</dbReference>
<dbReference type="HOGENOM" id="CLU_046206_2_0_5"/>
<dbReference type="AlphaFoldDB" id="X5MD21"/>
<dbReference type="PANTHER" id="PTHR31756">
    <property type="entry name" value="PYRUVATE, PHOSPHATE DIKINASE REGULATORY PROTEIN 1, CHLOROPLASTIC"/>
    <property type="match status" value="1"/>
</dbReference>
<keyword evidence="2 5" id="KW-0808">Transferase</keyword>
<keyword evidence="3 5" id="KW-0547">Nucleotide-binding</keyword>